<name>A0A142VA07_9CHLR</name>
<evidence type="ECO:0000313" key="1">
    <source>
        <dbReference type="EMBL" id="AMU86666.1"/>
    </source>
</evidence>
<reference evidence="1 2" key="1">
    <citation type="submission" date="2015-03" db="EMBL/GenBank/DDBJ databases">
        <title>Genomic characterization of Dehalococcoides mccartyi strain 11a5, an unusal plasmid-containing chloroethene dechlorinator.</title>
        <authorList>
            <person name="Zhao S."/>
            <person name="Ding C."/>
            <person name="He J."/>
        </authorList>
    </citation>
    <scope>NUCLEOTIDE SEQUENCE [LARGE SCALE GENOMIC DNA]</scope>
    <source>
        <strain evidence="1 2">11a5</strain>
    </source>
</reference>
<accession>A0A142VA07</accession>
<evidence type="ECO:0000313" key="2">
    <source>
        <dbReference type="Proteomes" id="UP000076394"/>
    </source>
</evidence>
<protein>
    <submittedName>
        <fullName evidence="1">Uncharacterized protein</fullName>
    </submittedName>
</protein>
<gene>
    <name evidence="1" type="ORF">Dm11a5_0840</name>
</gene>
<organism evidence="1 2">
    <name type="scientific">Dehalococcoides mccartyi</name>
    <dbReference type="NCBI Taxonomy" id="61435"/>
    <lineage>
        <taxon>Bacteria</taxon>
        <taxon>Bacillati</taxon>
        <taxon>Chloroflexota</taxon>
        <taxon>Dehalococcoidia</taxon>
        <taxon>Dehalococcoidales</taxon>
        <taxon>Dehalococcoidaceae</taxon>
        <taxon>Dehalococcoides</taxon>
    </lineage>
</organism>
<sequence length="69" mass="7884">MYTRAIEYMLSNYKARQAWKELCNPRCYSAANNSLAIAMLGVPTDDRGIALNNLREIIADYERAARVRS</sequence>
<dbReference type="PATRIC" id="fig|61435.8.peg.838"/>
<dbReference type="EMBL" id="CP011127">
    <property type="protein sequence ID" value="AMU86666.1"/>
    <property type="molecule type" value="Genomic_DNA"/>
</dbReference>
<proteinExistence type="predicted"/>
<dbReference type="AlphaFoldDB" id="A0A142VA07"/>
<dbReference type="Proteomes" id="UP000076394">
    <property type="component" value="Chromosome"/>
</dbReference>